<dbReference type="PROSITE" id="PS51767">
    <property type="entry name" value="PEPTIDASE_A1"/>
    <property type="match status" value="1"/>
</dbReference>
<dbReference type="Pfam" id="PF14541">
    <property type="entry name" value="TAXi_C"/>
    <property type="match status" value="1"/>
</dbReference>
<dbReference type="CDD" id="cd05476">
    <property type="entry name" value="pepsin_A_like_plant"/>
    <property type="match status" value="1"/>
</dbReference>
<dbReference type="SUPFAM" id="SSF50630">
    <property type="entry name" value="Acid proteases"/>
    <property type="match status" value="1"/>
</dbReference>
<evidence type="ECO:0000256" key="2">
    <source>
        <dbReference type="ARBA" id="ARBA00022670"/>
    </source>
</evidence>
<proteinExistence type="inferred from homology"/>
<evidence type="ECO:0000256" key="5">
    <source>
        <dbReference type="ARBA" id="ARBA00023180"/>
    </source>
</evidence>
<keyword evidence="6" id="KW-0732">Signal</keyword>
<reference evidence="8" key="2">
    <citation type="submission" date="2021-12" db="EMBL/GenBank/DDBJ databases">
        <title>Resequencing data analysis of finger millet.</title>
        <authorList>
            <person name="Hatakeyama M."/>
            <person name="Aluri S."/>
            <person name="Balachadran M.T."/>
            <person name="Sivarajan S.R."/>
            <person name="Poveda L."/>
            <person name="Shimizu-Inatsugi R."/>
            <person name="Schlapbach R."/>
            <person name="Sreeman S.M."/>
            <person name="Shimizu K.K."/>
        </authorList>
    </citation>
    <scope>NUCLEOTIDE SEQUENCE</scope>
</reference>
<dbReference type="PANTHER" id="PTHR47967">
    <property type="entry name" value="OS07G0603500 PROTEIN-RELATED"/>
    <property type="match status" value="1"/>
</dbReference>
<organism evidence="8 9">
    <name type="scientific">Eleusine coracana subsp. coracana</name>
    <dbReference type="NCBI Taxonomy" id="191504"/>
    <lineage>
        <taxon>Eukaryota</taxon>
        <taxon>Viridiplantae</taxon>
        <taxon>Streptophyta</taxon>
        <taxon>Embryophyta</taxon>
        <taxon>Tracheophyta</taxon>
        <taxon>Spermatophyta</taxon>
        <taxon>Magnoliopsida</taxon>
        <taxon>Liliopsida</taxon>
        <taxon>Poales</taxon>
        <taxon>Poaceae</taxon>
        <taxon>PACMAD clade</taxon>
        <taxon>Chloridoideae</taxon>
        <taxon>Cynodonteae</taxon>
        <taxon>Eleusininae</taxon>
        <taxon>Eleusine</taxon>
    </lineage>
</organism>
<dbReference type="InterPro" id="IPR032799">
    <property type="entry name" value="TAXi_C"/>
</dbReference>
<dbReference type="Pfam" id="PF14543">
    <property type="entry name" value="TAXi_N"/>
    <property type="match status" value="1"/>
</dbReference>
<comment type="caution">
    <text evidence="8">The sequence shown here is derived from an EMBL/GenBank/DDBJ whole genome shotgun (WGS) entry which is preliminary data.</text>
</comment>
<dbReference type="InterPro" id="IPR034161">
    <property type="entry name" value="Pepsin-like_plant"/>
</dbReference>
<evidence type="ECO:0000313" key="8">
    <source>
        <dbReference type="EMBL" id="GJN08038.1"/>
    </source>
</evidence>
<keyword evidence="4" id="KW-0378">Hydrolase</keyword>
<evidence type="ECO:0000313" key="9">
    <source>
        <dbReference type="Proteomes" id="UP001054889"/>
    </source>
</evidence>
<protein>
    <recommendedName>
        <fullName evidence="7">Peptidase A1 domain-containing protein</fullName>
    </recommendedName>
</protein>
<feature type="domain" description="Peptidase A1" evidence="7">
    <location>
        <begin position="87"/>
        <end position="387"/>
    </location>
</feature>
<dbReference type="EMBL" id="BQKI01000015">
    <property type="protein sequence ID" value="GJN08038.1"/>
    <property type="molecule type" value="Genomic_DNA"/>
</dbReference>
<keyword evidence="5" id="KW-0325">Glycoprotein</keyword>
<reference evidence="8" key="1">
    <citation type="journal article" date="2018" name="DNA Res.">
        <title>Multiple hybrid de novo genome assembly of finger millet, an orphan allotetraploid crop.</title>
        <authorList>
            <person name="Hatakeyama M."/>
            <person name="Aluri S."/>
            <person name="Balachadran M.T."/>
            <person name="Sivarajan S.R."/>
            <person name="Patrignani A."/>
            <person name="Gruter S."/>
            <person name="Poveda L."/>
            <person name="Shimizu-Inatsugi R."/>
            <person name="Baeten J."/>
            <person name="Francoijs K.J."/>
            <person name="Nataraja K.N."/>
            <person name="Reddy Y.A.N."/>
            <person name="Phadnis S."/>
            <person name="Ravikumar R.L."/>
            <person name="Schlapbach R."/>
            <person name="Sreeman S.M."/>
            <person name="Shimizu K.K."/>
        </authorList>
    </citation>
    <scope>NUCLEOTIDE SEQUENCE</scope>
</reference>
<dbReference type="InterPro" id="IPR032861">
    <property type="entry name" value="TAXi_N"/>
</dbReference>
<evidence type="ECO:0000256" key="4">
    <source>
        <dbReference type="ARBA" id="ARBA00022801"/>
    </source>
</evidence>
<evidence type="ECO:0000256" key="3">
    <source>
        <dbReference type="ARBA" id="ARBA00022750"/>
    </source>
</evidence>
<gene>
    <name evidence="8" type="primary">ga25923</name>
    <name evidence="8" type="ORF">PR202_ga25923</name>
</gene>
<keyword evidence="2" id="KW-0645">Protease</keyword>
<dbReference type="AlphaFoldDB" id="A0AAV5DAK7"/>
<name>A0AAV5DAK7_ELECO</name>
<dbReference type="InterPro" id="IPR021109">
    <property type="entry name" value="Peptidase_aspartic_dom_sf"/>
</dbReference>
<evidence type="ECO:0000256" key="6">
    <source>
        <dbReference type="SAM" id="SignalP"/>
    </source>
</evidence>
<dbReference type="Gene3D" id="2.40.70.10">
    <property type="entry name" value="Acid Proteases"/>
    <property type="match status" value="2"/>
</dbReference>
<feature type="signal peptide" evidence="6">
    <location>
        <begin position="1"/>
        <end position="21"/>
    </location>
</feature>
<sequence>MSNKMIRKLVLMVAELAMASAIAASAQVRMQLMHTDAGRGLTPRELLHRMAQRSRARAERLGLFSQGASVPVTPGKLDASGVPDTEYLAHLSIGTPAQPVQLILDSGSDLIWTQCLPCVSCFHQALSVFNASLSSTFAELPCGSPACQDLPATSCSTGGSSSTNNTRCVYRYSYGDGSVTMGGLVGDTFVFSAGAAVPAMAFGCGLNNTGFSSPTRPASLGLDAAPCLYHPNSSSSARGVVQTTPFTQNPANQPTFYYLSLKGITVGSTMLPIPESRFTLTNGTGGTIIDSGTGMTTFPPDVYNLVHDAFIAQASLPVVNATETPLCFTSPDGTKLDVPKLILHFDGATMDLPQNNYMFELEDEGVRFTCLAAIPGGNPTIIGNYQQ</sequence>
<keyword evidence="9" id="KW-1185">Reference proteome</keyword>
<comment type="similarity">
    <text evidence="1">Belongs to the peptidase A1 family.</text>
</comment>
<dbReference type="PANTHER" id="PTHR47967:SF31">
    <property type="entry name" value="ASPARTYL PROTEASE FAMILY PROTEIN"/>
    <property type="match status" value="1"/>
</dbReference>
<dbReference type="Proteomes" id="UP001054889">
    <property type="component" value="Unassembled WGS sequence"/>
</dbReference>
<dbReference type="InterPro" id="IPR033121">
    <property type="entry name" value="PEPTIDASE_A1"/>
</dbReference>
<evidence type="ECO:0000259" key="7">
    <source>
        <dbReference type="PROSITE" id="PS51767"/>
    </source>
</evidence>
<evidence type="ECO:0000256" key="1">
    <source>
        <dbReference type="ARBA" id="ARBA00007447"/>
    </source>
</evidence>
<dbReference type="GO" id="GO:0006508">
    <property type="term" value="P:proteolysis"/>
    <property type="evidence" value="ECO:0007669"/>
    <property type="project" value="UniProtKB-KW"/>
</dbReference>
<dbReference type="InterPro" id="IPR051708">
    <property type="entry name" value="Plant_Aspart_Prot_A1"/>
</dbReference>
<accession>A0AAV5DAK7</accession>
<keyword evidence="3" id="KW-0064">Aspartyl protease</keyword>
<feature type="chain" id="PRO_5043394383" description="Peptidase A1 domain-containing protein" evidence="6">
    <location>
        <begin position="22"/>
        <end position="387"/>
    </location>
</feature>
<dbReference type="GO" id="GO:0005576">
    <property type="term" value="C:extracellular region"/>
    <property type="evidence" value="ECO:0007669"/>
    <property type="project" value="TreeGrafter"/>
</dbReference>
<dbReference type="GO" id="GO:0004190">
    <property type="term" value="F:aspartic-type endopeptidase activity"/>
    <property type="evidence" value="ECO:0007669"/>
    <property type="project" value="UniProtKB-KW"/>
</dbReference>